<feature type="domain" description="PAS" evidence="7">
    <location>
        <begin position="15"/>
        <end position="63"/>
    </location>
</feature>
<dbReference type="InterPro" id="IPR013656">
    <property type="entry name" value="PAS_4"/>
</dbReference>
<dbReference type="GO" id="GO:0004673">
    <property type="term" value="F:protein histidine kinase activity"/>
    <property type="evidence" value="ECO:0007669"/>
    <property type="project" value="UniProtKB-EC"/>
</dbReference>
<proteinExistence type="predicted"/>
<evidence type="ECO:0000256" key="6">
    <source>
        <dbReference type="SAM" id="Coils"/>
    </source>
</evidence>
<dbReference type="SMART" id="SM00091">
    <property type="entry name" value="PAS"/>
    <property type="match status" value="2"/>
</dbReference>
<dbReference type="InterPro" id="IPR052162">
    <property type="entry name" value="Sensor_kinase/Photoreceptor"/>
</dbReference>
<organism evidence="8">
    <name type="scientific">marine sediment metagenome</name>
    <dbReference type="NCBI Taxonomy" id="412755"/>
    <lineage>
        <taxon>unclassified sequences</taxon>
        <taxon>metagenomes</taxon>
        <taxon>ecological metagenomes</taxon>
    </lineage>
</organism>
<evidence type="ECO:0000256" key="1">
    <source>
        <dbReference type="ARBA" id="ARBA00000085"/>
    </source>
</evidence>
<evidence type="ECO:0000256" key="5">
    <source>
        <dbReference type="ARBA" id="ARBA00022777"/>
    </source>
</evidence>
<keyword evidence="6" id="KW-0175">Coiled coil</keyword>
<evidence type="ECO:0000259" key="7">
    <source>
        <dbReference type="PROSITE" id="PS50112"/>
    </source>
</evidence>
<dbReference type="EMBL" id="LAZR01014292">
    <property type="protein sequence ID" value="KKM18116.1"/>
    <property type="molecule type" value="Genomic_DNA"/>
</dbReference>
<comment type="catalytic activity">
    <reaction evidence="1">
        <text>ATP + protein L-histidine = ADP + protein N-phospho-L-histidine.</text>
        <dbReference type="EC" id="2.7.13.3"/>
    </reaction>
</comment>
<dbReference type="Gene3D" id="3.30.450.20">
    <property type="entry name" value="PAS domain"/>
    <property type="match status" value="2"/>
</dbReference>
<dbReference type="EC" id="2.7.13.3" evidence="2"/>
<comment type="caution">
    <text evidence="8">The sequence shown here is derived from an EMBL/GenBank/DDBJ whole genome shotgun (WGS) entry which is preliminary data.</text>
</comment>
<dbReference type="Pfam" id="PF13188">
    <property type="entry name" value="PAS_8"/>
    <property type="match status" value="1"/>
</dbReference>
<evidence type="ECO:0000256" key="3">
    <source>
        <dbReference type="ARBA" id="ARBA00022553"/>
    </source>
</evidence>
<reference evidence="8" key="1">
    <citation type="journal article" date="2015" name="Nature">
        <title>Complex archaea that bridge the gap between prokaryotes and eukaryotes.</title>
        <authorList>
            <person name="Spang A."/>
            <person name="Saw J.H."/>
            <person name="Jorgensen S.L."/>
            <person name="Zaremba-Niedzwiedzka K."/>
            <person name="Martijn J."/>
            <person name="Lind A.E."/>
            <person name="van Eijk R."/>
            <person name="Schleper C."/>
            <person name="Guy L."/>
            <person name="Ettema T.J."/>
        </authorList>
    </citation>
    <scope>NUCLEOTIDE SEQUENCE</scope>
</reference>
<feature type="coiled-coil region" evidence="6">
    <location>
        <begin position="254"/>
        <end position="281"/>
    </location>
</feature>
<evidence type="ECO:0000313" key="8">
    <source>
        <dbReference type="EMBL" id="KKM18116.1"/>
    </source>
</evidence>
<dbReference type="InterPro" id="IPR000014">
    <property type="entry name" value="PAS"/>
</dbReference>
<protein>
    <recommendedName>
        <fullName evidence="2">histidine kinase</fullName>
        <ecNumber evidence="2">2.7.13.3</ecNumber>
    </recommendedName>
</protein>
<dbReference type="NCBIfam" id="TIGR00229">
    <property type="entry name" value="sensory_box"/>
    <property type="match status" value="1"/>
</dbReference>
<name>A0A0F9HRV9_9ZZZZ</name>
<dbReference type="InterPro" id="IPR035965">
    <property type="entry name" value="PAS-like_dom_sf"/>
</dbReference>
<dbReference type="PROSITE" id="PS50112">
    <property type="entry name" value="PAS"/>
    <property type="match status" value="1"/>
</dbReference>
<keyword evidence="4" id="KW-0808">Transferase</keyword>
<dbReference type="SUPFAM" id="SSF55785">
    <property type="entry name" value="PYP-like sensor domain (PAS domain)"/>
    <property type="match status" value="3"/>
</dbReference>
<accession>A0A0F9HRV9</accession>
<evidence type="ECO:0000256" key="2">
    <source>
        <dbReference type="ARBA" id="ARBA00012438"/>
    </source>
</evidence>
<gene>
    <name evidence="8" type="ORF">LCGC14_1668960</name>
</gene>
<evidence type="ECO:0000256" key="4">
    <source>
        <dbReference type="ARBA" id="ARBA00022679"/>
    </source>
</evidence>
<dbReference type="AlphaFoldDB" id="A0A0F9HRV9"/>
<keyword evidence="3" id="KW-0597">Phosphoprotein</keyword>
<dbReference type="Pfam" id="PF08448">
    <property type="entry name" value="PAS_4"/>
    <property type="match status" value="1"/>
</dbReference>
<feature type="non-terminal residue" evidence="8">
    <location>
        <position position="286"/>
    </location>
</feature>
<sequence length="286" mass="33063">MKEPKKSTKEKLRESEEKLKDFMKAATEGFLVYDSELILREINDSALRIIGKRGEDVIGKHILEITPGLENTGRYNEYLNVIKTGEPFYTDDAAQTSKFRNIHLSINAFKLIGGLGMIFNDVTERRKAEIKLKESEKNYRSLFENMTSAFAYHKIIVDEDNKPIDYEFLEANAAFEELTDLKVENIIGKTVKEILPGIENDPADWIGKYGKVALIGIPMTFENYAEPLDQWYSVSAYSPKKDYFAVIFTNITEQKQAEDVIKKSEKKYREAYNRAEFYKDLFTHDI</sequence>
<dbReference type="CDD" id="cd00130">
    <property type="entry name" value="PAS"/>
    <property type="match status" value="2"/>
</dbReference>
<dbReference type="PANTHER" id="PTHR43304:SF1">
    <property type="entry name" value="PAC DOMAIN-CONTAINING PROTEIN"/>
    <property type="match status" value="1"/>
</dbReference>
<dbReference type="PANTHER" id="PTHR43304">
    <property type="entry name" value="PHYTOCHROME-LIKE PROTEIN CPH1"/>
    <property type="match status" value="1"/>
</dbReference>
<keyword evidence="5" id="KW-0418">Kinase</keyword>